<name>A0ABY1I0H1_9ACTO</name>
<dbReference type="RefSeq" id="WP_073451316.1">
    <property type="nucleotide sequence ID" value="NZ_FQYL01000002.1"/>
</dbReference>
<dbReference type="PANTHER" id="PTHR33336:SF15">
    <property type="entry name" value="ABM DOMAIN-CONTAINING PROTEIN"/>
    <property type="match status" value="1"/>
</dbReference>
<accession>A0ABY1I0H1</accession>
<dbReference type="PROSITE" id="PS51725">
    <property type="entry name" value="ABM"/>
    <property type="match status" value="1"/>
</dbReference>
<evidence type="ECO:0000259" key="1">
    <source>
        <dbReference type="PROSITE" id="PS51725"/>
    </source>
</evidence>
<evidence type="ECO:0000313" key="2">
    <source>
        <dbReference type="EMBL" id="SHI41145.1"/>
    </source>
</evidence>
<sequence length="94" mass="10235">MIRIVATFSVRADAVDQFIARAGELVAASLAEEGNISYELLQARQNRTVLTFLEAWADDAAIEAHNASTHFTALVPALLELCDAEPSIVQYETV</sequence>
<dbReference type="EMBL" id="FQYL01000002">
    <property type="protein sequence ID" value="SHI41145.1"/>
    <property type="molecule type" value="Genomic_DNA"/>
</dbReference>
<dbReference type="InterPro" id="IPR050744">
    <property type="entry name" value="AI-2_Isomerase_LsrG"/>
</dbReference>
<gene>
    <name evidence="2" type="ORF">SAMN05216246_10237</name>
</gene>
<comment type="caution">
    <text evidence="2">The sequence shown here is derived from an EMBL/GenBank/DDBJ whole genome shotgun (WGS) entry which is preliminary data.</text>
</comment>
<dbReference type="Proteomes" id="UP000184390">
    <property type="component" value="Unassembled WGS sequence"/>
</dbReference>
<reference evidence="2 3" key="1">
    <citation type="submission" date="2016-11" db="EMBL/GenBank/DDBJ databases">
        <authorList>
            <person name="Varghese N."/>
            <person name="Submissions S."/>
        </authorList>
    </citation>
    <scope>NUCLEOTIDE SEQUENCE [LARGE SCALE GENOMIC DNA]</scope>
    <source>
        <strain evidence="2 3">PA</strain>
    </source>
</reference>
<keyword evidence="3" id="KW-1185">Reference proteome</keyword>
<feature type="domain" description="ABM" evidence="1">
    <location>
        <begin position="2"/>
        <end position="91"/>
    </location>
</feature>
<organism evidence="2 3">
    <name type="scientific">Actinomyces denticolens</name>
    <dbReference type="NCBI Taxonomy" id="52767"/>
    <lineage>
        <taxon>Bacteria</taxon>
        <taxon>Bacillati</taxon>
        <taxon>Actinomycetota</taxon>
        <taxon>Actinomycetes</taxon>
        <taxon>Actinomycetales</taxon>
        <taxon>Actinomycetaceae</taxon>
        <taxon>Actinomyces</taxon>
    </lineage>
</organism>
<keyword evidence="2" id="KW-0560">Oxidoreductase</keyword>
<keyword evidence="2" id="KW-0503">Monooxygenase</keyword>
<dbReference type="PANTHER" id="PTHR33336">
    <property type="entry name" value="QUINOL MONOOXYGENASE YGIN-RELATED"/>
    <property type="match status" value="1"/>
</dbReference>
<protein>
    <submittedName>
        <fullName evidence="2">Quinol monooxygenase YgiN</fullName>
    </submittedName>
</protein>
<dbReference type="GO" id="GO:0004497">
    <property type="term" value="F:monooxygenase activity"/>
    <property type="evidence" value="ECO:0007669"/>
    <property type="project" value="UniProtKB-KW"/>
</dbReference>
<dbReference type="InterPro" id="IPR011008">
    <property type="entry name" value="Dimeric_a/b-barrel"/>
</dbReference>
<dbReference type="InterPro" id="IPR007138">
    <property type="entry name" value="ABM_dom"/>
</dbReference>
<evidence type="ECO:0000313" key="3">
    <source>
        <dbReference type="Proteomes" id="UP000184390"/>
    </source>
</evidence>
<dbReference type="Pfam" id="PF03992">
    <property type="entry name" value="ABM"/>
    <property type="match status" value="1"/>
</dbReference>
<dbReference type="Gene3D" id="3.30.70.100">
    <property type="match status" value="1"/>
</dbReference>
<proteinExistence type="predicted"/>
<dbReference type="SUPFAM" id="SSF54909">
    <property type="entry name" value="Dimeric alpha+beta barrel"/>
    <property type="match status" value="1"/>
</dbReference>